<dbReference type="Pfam" id="PF18029">
    <property type="entry name" value="Glyoxalase_6"/>
    <property type="match status" value="1"/>
</dbReference>
<organism evidence="2">
    <name type="scientific">Gordonia amarae</name>
    <dbReference type="NCBI Taxonomy" id="36821"/>
    <lineage>
        <taxon>Bacteria</taxon>
        <taxon>Bacillati</taxon>
        <taxon>Actinomycetota</taxon>
        <taxon>Actinomycetes</taxon>
        <taxon>Mycobacteriales</taxon>
        <taxon>Gordoniaceae</taxon>
        <taxon>Gordonia</taxon>
    </lineage>
</organism>
<accession>A0A857KI77</accession>
<dbReference type="AlphaFoldDB" id="A0A857KI77"/>
<dbReference type="EMBL" id="CP045810">
    <property type="protein sequence ID" value="QHN38336.1"/>
    <property type="molecule type" value="Genomic_DNA"/>
</dbReference>
<evidence type="ECO:0000313" key="2">
    <source>
        <dbReference type="EMBL" id="QHN38336.1"/>
    </source>
</evidence>
<dbReference type="InterPro" id="IPR041581">
    <property type="entry name" value="Glyoxalase_6"/>
</dbReference>
<feature type="domain" description="Glyoxalase-like" evidence="1">
    <location>
        <begin position="20"/>
        <end position="125"/>
    </location>
</feature>
<evidence type="ECO:0000259" key="1">
    <source>
        <dbReference type="Pfam" id="PF18029"/>
    </source>
</evidence>
<name>A0A857KI77_9ACTN</name>
<dbReference type="Gene3D" id="3.10.180.10">
    <property type="entry name" value="2,3-Dihydroxybiphenyl 1,2-Dioxygenase, domain 1"/>
    <property type="match status" value="1"/>
</dbReference>
<gene>
    <name evidence="2" type="ORF">GII30_03320</name>
</gene>
<proteinExistence type="predicted"/>
<protein>
    <recommendedName>
        <fullName evidence="1">Glyoxalase-like domain-containing protein</fullName>
    </recommendedName>
</protein>
<dbReference type="SUPFAM" id="SSF54593">
    <property type="entry name" value="Glyoxalase/Bleomycin resistance protein/Dihydroxybiphenyl dioxygenase"/>
    <property type="match status" value="1"/>
</dbReference>
<sequence length="135" mass="14578">MRHDERTEVMLELTDPEQKIQADDVRRTAEFWSAALGLSVSEAGDGAAALFDERHTVRMTVYPEQVGRQTLSKDTPIELRAYDTQDVVAAVERLTALGAGPLVGDSYPAHPGHASLTDPAGNVVSIRSALPAKPQ</sequence>
<dbReference type="InterPro" id="IPR029068">
    <property type="entry name" value="Glyas_Bleomycin-R_OHBP_Dase"/>
</dbReference>
<reference evidence="2" key="1">
    <citation type="journal article" date="2021" name="Nat. Microbiol.">
        <title>Cocultivation of an ultrasmall environmental parasitic bacterium with lytic ability against bacteria associated with wastewater foams.</title>
        <authorList>
            <person name="Batinovic S."/>
            <person name="Rose J.J.A."/>
            <person name="Ratcliffe J."/>
            <person name="Seviour R.J."/>
            <person name="Petrovski S."/>
        </authorList>
    </citation>
    <scope>NUCLEOTIDE SEQUENCE</scope>
    <source>
        <strain evidence="2">CON44</strain>
    </source>
</reference>